<keyword evidence="8" id="KW-0066">ATP synthesis</keyword>
<dbReference type="EMBL" id="GL996527">
    <property type="protein sequence ID" value="EGV61959.1"/>
    <property type="molecule type" value="Genomic_DNA"/>
</dbReference>
<proteinExistence type="inferred from homology"/>
<keyword evidence="4" id="KW-0813">Transport</keyword>
<dbReference type="STRING" id="590646.G3B9S8"/>
<sequence length="206" mass="22144">MIGSRVFLRSMATATKSVKPPIQLFGVDGTYANALYSASAQDSSIDKTFQALTRINELVTQDPKVSGYLTNPALSKEDRAIVIDTIASNLKLEKPIVNFLTVLSDNNRLGEFSSIYQKFGLLNDAHNGLVEAKITSAKALDSKILKRLQTAISKSSFVGEGKTLKVSNDVNPEILGGLVVEVGDRTVDLSISSKVARLNNALGESL</sequence>
<dbReference type="HAMAP" id="MF_01416">
    <property type="entry name" value="ATP_synth_delta_bact"/>
    <property type="match status" value="1"/>
</dbReference>
<dbReference type="PROSITE" id="PS00389">
    <property type="entry name" value="ATPASE_DELTA"/>
    <property type="match status" value="1"/>
</dbReference>
<dbReference type="AlphaFoldDB" id="G3B9S8"/>
<dbReference type="NCBIfam" id="TIGR01145">
    <property type="entry name" value="ATP_synt_delta"/>
    <property type="match status" value="1"/>
</dbReference>
<dbReference type="Gene3D" id="1.10.520.20">
    <property type="entry name" value="N-terminal domain of the delta subunit of the F1F0-ATP synthase"/>
    <property type="match status" value="1"/>
</dbReference>
<dbReference type="GO" id="GO:0046933">
    <property type="term" value="F:proton-transporting ATP synthase activity, rotational mechanism"/>
    <property type="evidence" value="ECO:0007669"/>
    <property type="project" value="InterPro"/>
</dbReference>
<name>G3B9S8_CANTC</name>
<dbReference type="PANTHER" id="PTHR11910">
    <property type="entry name" value="ATP SYNTHASE DELTA CHAIN"/>
    <property type="match status" value="1"/>
</dbReference>
<dbReference type="InterPro" id="IPR020781">
    <property type="entry name" value="ATPase_OSCP/d_CS"/>
</dbReference>
<dbReference type="PRINTS" id="PR00125">
    <property type="entry name" value="ATPASEDELTA"/>
</dbReference>
<evidence type="ECO:0000256" key="3">
    <source>
        <dbReference type="ARBA" id="ARBA00014723"/>
    </source>
</evidence>
<dbReference type="eggNOG" id="KOG1662">
    <property type="taxonomic scope" value="Eukaryota"/>
</dbReference>
<gene>
    <name evidence="9" type="ORF">CANTEDRAFT_115414</name>
</gene>
<evidence type="ECO:0000313" key="10">
    <source>
        <dbReference type="Proteomes" id="UP000000707"/>
    </source>
</evidence>
<evidence type="ECO:0000256" key="1">
    <source>
        <dbReference type="ARBA" id="ARBA00004370"/>
    </source>
</evidence>
<organism evidence="10">
    <name type="scientific">Candida tenuis (strain ATCC 10573 / BCRC 21748 / CBS 615 / JCM 9827 / NBRC 10315 / NRRL Y-1498 / VKM Y-70)</name>
    <name type="common">Yeast</name>
    <name type="synonym">Yamadazyma tenuis</name>
    <dbReference type="NCBI Taxonomy" id="590646"/>
    <lineage>
        <taxon>Eukaryota</taxon>
        <taxon>Fungi</taxon>
        <taxon>Dikarya</taxon>
        <taxon>Ascomycota</taxon>
        <taxon>Saccharomycotina</taxon>
        <taxon>Pichiomycetes</taxon>
        <taxon>Debaryomycetaceae</taxon>
        <taxon>Yamadazyma</taxon>
    </lineage>
</organism>
<keyword evidence="10" id="KW-1185">Reference proteome</keyword>
<dbReference type="SUPFAM" id="SSF47928">
    <property type="entry name" value="N-terminal domain of the delta subunit of the F1F0-ATP synthase"/>
    <property type="match status" value="1"/>
</dbReference>
<dbReference type="InterPro" id="IPR000711">
    <property type="entry name" value="ATPase_OSCP/dsu"/>
</dbReference>
<keyword evidence="5" id="KW-0375">Hydrogen ion transport</keyword>
<accession>G3B9S8</accession>
<comment type="similarity">
    <text evidence="2">Belongs to the ATPase delta chain family.</text>
</comment>
<keyword evidence="6" id="KW-0406">Ion transport</keyword>
<dbReference type="GO" id="GO:0016020">
    <property type="term" value="C:membrane"/>
    <property type="evidence" value="ECO:0007669"/>
    <property type="project" value="UniProtKB-SubCell"/>
</dbReference>
<dbReference type="KEGG" id="cten:18247858"/>
<keyword evidence="7" id="KW-0472">Membrane</keyword>
<evidence type="ECO:0000313" key="9">
    <source>
        <dbReference type="EMBL" id="EGV61959.1"/>
    </source>
</evidence>
<dbReference type="OrthoDB" id="1262810at2759"/>
<dbReference type="InterPro" id="IPR026015">
    <property type="entry name" value="ATP_synth_OSCP/delta_N_sf"/>
</dbReference>
<dbReference type="Proteomes" id="UP000000707">
    <property type="component" value="Unassembled WGS sequence"/>
</dbReference>
<evidence type="ECO:0000256" key="4">
    <source>
        <dbReference type="ARBA" id="ARBA00022448"/>
    </source>
</evidence>
<evidence type="ECO:0000256" key="5">
    <source>
        <dbReference type="ARBA" id="ARBA00022781"/>
    </source>
</evidence>
<evidence type="ECO:0000256" key="7">
    <source>
        <dbReference type="ARBA" id="ARBA00023136"/>
    </source>
</evidence>
<protein>
    <recommendedName>
        <fullName evidence="3">ATP synthase subunit 5, mitochondrial</fullName>
    </recommendedName>
</protein>
<evidence type="ECO:0000256" key="8">
    <source>
        <dbReference type="ARBA" id="ARBA00023310"/>
    </source>
</evidence>
<dbReference type="GeneID" id="18247858"/>
<evidence type="ECO:0000256" key="6">
    <source>
        <dbReference type="ARBA" id="ARBA00023065"/>
    </source>
</evidence>
<evidence type="ECO:0000256" key="2">
    <source>
        <dbReference type="ARBA" id="ARBA00007046"/>
    </source>
</evidence>
<dbReference type="Pfam" id="PF00213">
    <property type="entry name" value="OSCP"/>
    <property type="match status" value="1"/>
</dbReference>
<comment type="subcellular location">
    <subcellularLocation>
        <location evidence="1">Membrane</location>
    </subcellularLocation>
</comment>
<dbReference type="HOGENOM" id="CLU_085114_0_0_1"/>
<reference evidence="9 10" key="1">
    <citation type="journal article" date="2011" name="Proc. Natl. Acad. Sci. U.S.A.">
        <title>Comparative genomics of xylose-fermenting fungi for enhanced biofuel production.</title>
        <authorList>
            <person name="Wohlbach D.J."/>
            <person name="Kuo A."/>
            <person name="Sato T.K."/>
            <person name="Potts K.M."/>
            <person name="Salamov A.A."/>
            <person name="LaButti K.M."/>
            <person name="Sun H."/>
            <person name="Clum A."/>
            <person name="Pangilinan J.L."/>
            <person name="Lindquist E.A."/>
            <person name="Lucas S."/>
            <person name="Lapidus A."/>
            <person name="Jin M."/>
            <person name="Gunawan C."/>
            <person name="Balan V."/>
            <person name="Dale B.E."/>
            <person name="Jeffries T.W."/>
            <person name="Zinkel R."/>
            <person name="Barry K.W."/>
            <person name="Grigoriev I.V."/>
            <person name="Gasch A.P."/>
        </authorList>
    </citation>
    <scope>NUCLEOTIDE SEQUENCE [LARGE SCALE GENOMIC DNA]</scope>
    <source>
        <strain evidence="10">ATCC 10573 / BCRC 21748 / CBS 615 / JCM 9827 / NBRC 10315 / NRRL Y-1498 / VKM Y-70</strain>
    </source>
</reference>